<sequence length="824" mass="91479">MGTEAFVPDTNVRFPQPNVMRRPRASGFSQSSLPSGGPFQPARSLSFRSLAAHAQSTTPSPRSTLDTEATGSPYPPDIKLFEQLVNISQQVLDTLRNSNIVEKGPNDHQSRFWAVYQKVAAEHDDEFFERHDNDMDIILTFSGLFSAVNTAFITNMGPSNANTTNALLTQIIVLMAKESNGTSIGDIYPLPVPPAYPSGQVWFQTLAYASLSFSLLAAFGAVLGKQWLRFYKLERCGRGSLVERGKNRQQKLEGLEAWHFDAVLQMFPVLLQISLLLFGISLSSCVWTQQQTITAIVIATTVFGCLFYAFTLFASLLSPLCPFQTPASFKFLRMAGTFIGAGCMFIENVADLRHSTRMGLRSFLQSFKASIKTSTSRFIQYLLNSKPSSDPATEPAVKWVLATSTDPDDIAAAAALIPTITWSPDSNNMSYYQRLRDTFVGCFETDGRLRPSAEARAVDCGRALNHLCVAGVPIGDESTPRRIWHQWRNIVLPQGFEQCKTLACQLSTSSDRLRCQADTRTALRMMIAAAGDGFIPPDSESIIWRGRFTWSGDHRTSADFDWLVDYLVYCSKDSTTMADAFLALSAMGGLGSRDRAPAYLEALISAMKSDSPHRLRYAALRAVSDSRMALADINAIEGEKIRESLLTKLSPALLMAIRVENEKNYWRDDAYLRLIMALASNEQWCRQLVADGHIEQCIFMLNNLDERSSAPLHLSAVFGRLCATCPDAAAFEAVAHAQFSRLAKLAWQSVLDLKLYDEDESISALPAVVTFTRQKIIVADLKDIRRNVGLAMDKLKRRNTRSEIMSVMQDYYTSMLTGLTDSDT</sequence>
<dbReference type="EMBL" id="LVVM01001450">
    <property type="protein sequence ID" value="OJA18514.1"/>
    <property type="molecule type" value="Genomic_DNA"/>
</dbReference>
<evidence type="ECO:0000256" key="2">
    <source>
        <dbReference type="SAM" id="Phobius"/>
    </source>
</evidence>
<dbReference type="Pfam" id="PF20153">
    <property type="entry name" value="DUF6535"/>
    <property type="match status" value="1"/>
</dbReference>
<feature type="transmembrane region" description="Helical" evidence="2">
    <location>
        <begin position="201"/>
        <end position="223"/>
    </location>
</feature>
<feature type="transmembrane region" description="Helical" evidence="2">
    <location>
        <begin position="295"/>
        <end position="319"/>
    </location>
</feature>
<dbReference type="OrthoDB" id="2654685at2759"/>
<dbReference type="Proteomes" id="UP000183567">
    <property type="component" value="Unassembled WGS sequence"/>
</dbReference>
<accession>A0A1J8R9T6</accession>
<keyword evidence="5" id="KW-1185">Reference proteome</keyword>
<feature type="region of interest" description="Disordered" evidence="1">
    <location>
        <begin position="1"/>
        <end position="72"/>
    </location>
</feature>
<feature type="compositionally biased region" description="Polar residues" evidence="1">
    <location>
        <begin position="54"/>
        <end position="70"/>
    </location>
</feature>
<gene>
    <name evidence="4" type="ORF">AZE42_12141</name>
</gene>
<evidence type="ECO:0000313" key="5">
    <source>
        <dbReference type="Proteomes" id="UP000183567"/>
    </source>
</evidence>
<organism evidence="4 5">
    <name type="scientific">Rhizopogon vesiculosus</name>
    <dbReference type="NCBI Taxonomy" id="180088"/>
    <lineage>
        <taxon>Eukaryota</taxon>
        <taxon>Fungi</taxon>
        <taxon>Dikarya</taxon>
        <taxon>Basidiomycota</taxon>
        <taxon>Agaricomycotina</taxon>
        <taxon>Agaricomycetes</taxon>
        <taxon>Agaricomycetidae</taxon>
        <taxon>Boletales</taxon>
        <taxon>Suillineae</taxon>
        <taxon>Rhizopogonaceae</taxon>
        <taxon>Rhizopogon</taxon>
    </lineage>
</organism>
<feature type="domain" description="DUF6535" evidence="3">
    <location>
        <begin position="113"/>
        <end position="288"/>
    </location>
</feature>
<protein>
    <recommendedName>
        <fullName evidence="3">DUF6535 domain-containing protein</fullName>
    </recommendedName>
</protein>
<evidence type="ECO:0000313" key="4">
    <source>
        <dbReference type="EMBL" id="OJA18514.1"/>
    </source>
</evidence>
<evidence type="ECO:0000259" key="3">
    <source>
        <dbReference type="Pfam" id="PF20153"/>
    </source>
</evidence>
<keyword evidence="2" id="KW-0812">Transmembrane</keyword>
<proteinExistence type="predicted"/>
<name>A0A1J8R9T6_9AGAM</name>
<dbReference type="InterPro" id="IPR045338">
    <property type="entry name" value="DUF6535"/>
</dbReference>
<reference evidence="4 5" key="1">
    <citation type="submission" date="2016-03" db="EMBL/GenBank/DDBJ databases">
        <title>Comparative genomics of the ectomycorrhizal sister species Rhizopogon vinicolor and Rhizopogon vesiculosus (Basidiomycota: Boletales) reveals a divergence of the mating type B locus.</title>
        <authorList>
            <person name="Mujic A.B."/>
            <person name="Kuo A."/>
            <person name="Tritt A."/>
            <person name="Lipzen A."/>
            <person name="Chen C."/>
            <person name="Johnson J."/>
            <person name="Sharma A."/>
            <person name="Barry K."/>
            <person name="Grigoriev I.V."/>
            <person name="Spatafora J.W."/>
        </authorList>
    </citation>
    <scope>NUCLEOTIDE SEQUENCE [LARGE SCALE GENOMIC DNA]</scope>
    <source>
        <strain evidence="4 5">AM-OR11-056</strain>
    </source>
</reference>
<dbReference type="AlphaFoldDB" id="A0A1J8R9T6"/>
<evidence type="ECO:0000256" key="1">
    <source>
        <dbReference type="SAM" id="MobiDB-lite"/>
    </source>
</evidence>
<comment type="caution">
    <text evidence="4">The sequence shown here is derived from an EMBL/GenBank/DDBJ whole genome shotgun (WGS) entry which is preliminary data.</text>
</comment>
<dbReference type="STRING" id="180088.A0A1J8R9T6"/>
<keyword evidence="2" id="KW-0472">Membrane</keyword>
<keyword evidence="2" id="KW-1133">Transmembrane helix</keyword>